<dbReference type="Proteomes" id="UP000236291">
    <property type="component" value="Unassembled WGS sequence"/>
</dbReference>
<name>A0A2K3KV68_TRIPR</name>
<protein>
    <submittedName>
        <fullName evidence="1">Uncharacterized protein</fullName>
    </submittedName>
</protein>
<sequence>TRGVKLCSGIGLLSDLITRGVTLDHARREEKRNNYAGGVEPSRAARRWQS</sequence>
<evidence type="ECO:0000313" key="2">
    <source>
        <dbReference type="Proteomes" id="UP000236291"/>
    </source>
</evidence>
<dbReference type="EMBL" id="ASHM01266000">
    <property type="protein sequence ID" value="PNX70176.1"/>
    <property type="molecule type" value="Genomic_DNA"/>
</dbReference>
<organism evidence="1 2">
    <name type="scientific">Trifolium pratense</name>
    <name type="common">Red clover</name>
    <dbReference type="NCBI Taxonomy" id="57577"/>
    <lineage>
        <taxon>Eukaryota</taxon>
        <taxon>Viridiplantae</taxon>
        <taxon>Streptophyta</taxon>
        <taxon>Embryophyta</taxon>
        <taxon>Tracheophyta</taxon>
        <taxon>Spermatophyta</taxon>
        <taxon>Magnoliopsida</taxon>
        <taxon>eudicotyledons</taxon>
        <taxon>Gunneridae</taxon>
        <taxon>Pentapetalae</taxon>
        <taxon>rosids</taxon>
        <taxon>fabids</taxon>
        <taxon>Fabales</taxon>
        <taxon>Fabaceae</taxon>
        <taxon>Papilionoideae</taxon>
        <taxon>50 kb inversion clade</taxon>
        <taxon>NPAAA clade</taxon>
        <taxon>Hologalegina</taxon>
        <taxon>IRL clade</taxon>
        <taxon>Trifolieae</taxon>
        <taxon>Trifolium</taxon>
    </lineage>
</organism>
<reference evidence="1 2" key="2">
    <citation type="journal article" date="2017" name="Front. Plant Sci.">
        <title>Gene Classification and Mining of Molecular Markers Useful in Red Clover (Trifolium pratense) Breeding.</title>
        <authorList>
            <person name="Istvanek J."/>
            <person name="Dluhosova J."/>
            <person name="Dluhos P."/>
            <person name="Patkova L."/>
            <person name="Nedelnik J."/>
            <person name="Repkova J."/>
        </authorList>
    </citation>
    <scope>NUCLEOTIDE SEQUENCE [LARGE SCALE GENOMIC DNA]</scope>
    <source>
        <strain evidence="2">cv. Tatra</strain>
        <tissue evidence="1">Young leaves</tissue>
    </source>
</reference>
<evidence type="ECO:0000313" key="1">
    <source>
        <dbReference type="EMBL" id="PNX70176.1"/>
    </source>
</evidence>
<dbReference type="AlphaFoldDB" id="A0A2K3KV68"/>
<reference evidence="1 2" key="1">
    <citation type="journal article" date="2014" name="Am. J. Bot.">
        <title>Genome assembly and annotation for red clover (Trifolium pratense; Fabaceae).</title>
        <authorList>
            <person name="Istvanek J."/>
            <person name="Jaros M."/>
            <person name="Krenek A."/>
            <person name="Repkova J."/>
        </authorList>
    </citation>
    <scope>NUCLEOTIDE SEQUENCE [LARGE SCALE GENOMIC DNA]</scope>
    <source>
        <strain evidence="2">cv. Tatra</strain>
        <tissue evidence="1">Young leaves</tissue>
    </source>
</reference>
<feature type="non-terminal residue" evidence="1">
    <location>
        <position position="1"/>
    </location>
</feature>
<accession>A0A2K3KV68</accession>
<comment type="caution">
    <text evidence="1">The sequence shown here is derived from an EMBL/GenBank/DDBJ whole genome shotgun (WGS) entry which is preliminary data.</text>
</comment>
<gene>
    <name evidence="1" type="ORF">L195_g064732</name>
</gene>
<proteinExistence type="predicted"/>